<evidence type="ECO:0000256" key="6">
    <source>
        <dbReference type="ARBA" id="ARBA00023012"/>
    </source>
</evidence>
<dbReference type="PRINTS" id="PR00344">
    <property type="entry name" value="BCTRLSENSOR"/>
</dbReference>
<keyword evidence="4 8" id="KW-0808">Transferase</keyword>
<protein>
    <recommendedName>
        <fullName evidence="2">histidine kinase</fullName>
        <ecNumber evidence="2">2.7.13.3</ecNumber>
    </recommendedName>
</protein>
<dbReference type="InterPro" id="IPR050980">
    <property type="entry name" value="2C_sensor_his_kinase"/>
</dbReference>
<evidence type="ECO:0000256" key="4">
    <source>
        <dbReference type="ARBA" id="ARBA00022679"/>
    </source>
</evidence>
<dbReference type="Pfam" id="PF02518">
    <property type="entry name" value="HATPase_c"/>
    <property type="match status" value="1"/>
</dbReference>
<dbReference type="CDD" id="cd00075">
    <property type="entry name" value="HATPase"/>
    <property type="match status" value="1"/>
</dbReference>
<keyword evidence="3" id="KW-0597">Phosphoprotein</keyword>
<dbReference type="PANTHER" id="PTHR44936">
    <property type="entry name" value="SENSOR PROTEIN CREC"/>
    <property type="match status" value="1"/>
</dbReference>
<dbReference type="KEGG" id="bana:BARAN1_0496"/>
<gene>
    <name evidence="8" type="ORF">BARAN1_0496</name>
</gene>
<dbReference type="EMBL" id="LS483254">
    <property type="protein sequence ID" value="SQD92520.1"/>
    <property type="molecule type" value="Genomic_DNA"/>
</dbReference>
<dbReference type="PANTHER" id="PTHR44936:SF9">
    <property type="entry name" value="SENSOR PROTEIN CREC"/>
    <property type="match status" value="1"/>
</dbReference>
<evidence type="ECO:0000256" key="5">
    <source>
        <dbReference type="ARBA" id="ARBA00022777"/>
    </source>
</evidence>
<dbReference type="InterPro" id="IPR036890">
    <property type="entry name" value="HATPase_C_sf"/>
</dbReference>
<feature type="domain" description="Histidine kinase" evidence="7">
    <location>
        <begin position="1"/>
        <end position="105"/>
    </location>
</feature>
<evidence type="ECO:0000313" key="9">
    <source>
        <dbReference type="Proteomes" id="UP000249818"/>
    </source>
</evidence>
<proteinExistence type="predicted"/>
<keyword evidence="9" id="KW-1185">Reference proteome</keyword>
<organism evidence="8 9">
    <name type="scientific">Candidatus Bipolaricaulis anaerobius</name>
    <dbReference type="NCBI Taxonomy" id="2026885"/>
    <lineage>
        <taxon>Bacteria</taxon>
        <taxon>Candidatus Bipolaricaulota</taxon>
        <taxon>Candidatus Bipolaricaulia</taxon>
        <taxon>Candidatus Bipolaricaulales</taxon>
        <taxon>Candidatus Bipolaricaulaceae</taxon>
        <taxon>Candidatus Bipolaricaulis</taxon>
    </lineage>
</organism>
<evidence type="ECO:0000256" key="3">
    <source>
        <dbReference type="ARBA" id="ARBA00022553"/>
    </source>
</evidence>
<dbReference type="Proteomes" id="UP000249818">
    <property type="component" value="Chromosome BARAN1"/>
</dbReference>
<dbReference type="GO" id="GO:0004673">
    <property type="term" value="F:protein histidine kinase activity"/>
    <property type="evidence" value="ECO:0007669"/>
    <property type="project" value="UniProtKB-EC"/>
</dbReference>
<keyword evidence="5 8" id="KW-0418">Kinase</keyword>
<name>A0A2X3L165_9BACT</name>
<dbReference type="EC" id="2.7.13.3" evidence="2"/>
<dbReference type="SUPFAM" id="SSF55874">
    <property type="entry name" value="ATPase domain of HSP90 chaperone/DNA topoisomerase II/histidine kinase"/>
    <property type="match status" value="1"/>
</dbReference>
<reference evidence="9" key="1">
    <citation type="submission" date="2018-05" db="EMBL/GenBank/DDBJ databases">
        <authorList>
            <person name="Hao L."/>
        </authorList>
    </citation>
    <scope>NUCLEOTIDE SEQUENCE [LARGE SCALE GENOMIC DNA]</scope>
</reference>
<dbReference type="InterPro" id="IPR005467">
    <property type="entry name" value="His_kinase_dom"/>
</dbReference>
<dbReference type="SMART" id="SM00387">
    <property type="entry name" value="HATPase_c"/>
    <property type="match status" value="1"/>
</dbReference>
<dbReference type="PROSITE" id="PS50109">
    <property type="entry name" value="HIS_KIN"/>
    <property type="match status" value="1"/>
</dbReference>
<dbReference type="InterPro" id="IPR004358">
    <property type="entry name" value="Sig_transdc_His_kin-like_C"/>
</dbReference>
<dbReference type="Gene3D" id="3.30.565.10">
    <property type="entry name" value="Histidine kinase-like ATPase, C-terminal domain"/>
    <property type="match status" value="1"/>
</dbReference>
<evidence type="ECO:0000313" key="8">
    <source>
        <dbReference type="EMBL" id="SQD92520.1"/>
    </source>
</evidence>
<dbReference type="InterPro" id="IPR003594">
    <property type="entry name" value="HATPase_dom"/>
</dbReference>
<evidence type="ECO:0000256" key="1">
    <source>
        <dbReference type="ARBA" id="ARBA00000085"/>
    </source>
</evidence>
<keyword evidence="6" id="KW-0902">Two-component regulatory system</keyword>
<evidence type="ECO:0000256" key="2">
    <source>
        <dbReference type="ARBA" id="ARBA00012438"/>
    </source>
</evidence>
<dbReference type="RefSeq" id="WP_162297734.1">
    <property type="nucleotide sequence ID" value="NZ_LS483254.1"/>
</dbReference>
<comment type="catalytic activity">
    <reaction evidence="1">
        <text>ATP + protein L-histidine = ADP + protein N-phospho-L-histidine.</text>
        <dbReference type="EC" id="2.7.13.3"/>
    </reaction>
</comment>
<dbReference type="AlphaFoldDB" id="A0A2X3L165"/>
<dbReference type="GO" id="GO:0000160">
    <property type="term" value="P:phosphorelay signal transduction system"/>
    <property type="evidence" value="ECO:0007669"/>
    <property type="project" value="UniProtKB-KW"/>
</dbReference>
<accession>A0A2X3L165</accession>
<sequence>MIEDLAMHLADLVENSLRAGARHVSISLSRCGDSFLIEVSDDGAGIPKPELARVMDPFYTTKKGSQVGLGLPLLAQTAEETGGSWAVETRPEGGTRVRARLGWDHPDRPPLGDLAGTLAPLIATSPGVEFTVELSDDRGTWRLCTGEIRERIGDIPLTHPEVLCFLEEALREGMDAVGLKEDK</sequence>
<dbReference type="OrthoDB" id="9797586at2"/>
<evidence type="ECO:0000259" key="7">
    <source>
        <dbReference type="PROSITE" id="PS50109"/>
    </source>
</evidence>